<dbReference type="EMBL" id="SOCP01000002">
    <property type="protein sequence ID" value="TDV56551.1"/>
    <property type="molecule type" value="Genomic_DNA"/>
</dbReference>
<keyword evidence="3" id="KW-1185">Reference proteome</keyword>
<comment type="caution">
    <text evidence="2">The sequence shown here is derived from an EMBL/GenBank/DDBJ whole genome shotgun (WGS) entry which is preliminary data.</text>
</comment>
<organism evidence="2 3">
    <name type="scientific">Actinophytocola oryzae</name>
    <dbReference type="NCBI Taxonomy" id="502181"/>
    <lineage>
        <taxon>Bacteria</taxon>
        <taxon>Bacillati</taxon>
        <taxon>Actinomycetota</taxon>
        <taxon>Actinomycetes</taxon>
        <taxon>Pseudonocardiales</taxon>
        <taxon>Pseudonocardiaceae</taxon>
    </lineage>
</organism>
<sequence>MPSFDTPEPILAHIEPAVGNVRVVASDRTDTVVDVRPSDETNASDVKAAEQTRVEFSGGTLSVKGPKLRPLDISKKTRSIEVTVELPAGSRVQGSTGLGDLHATGRLGECRYKASAGHVQFDHTGDLNVSTAAGNIVVEHVAGNADISTSSGRVHVGAVTGTGTVKNSNGATTVGSAGGPLRVRSANGDITVEHAEDEVDARTANGAVRVLDAVRGTLTLATSMGDLEIGIREGSAAWLDVKTHYGRVTNDMDAATAPGAETDKVEVRANTSFGDVAIHRS</sequence>
<gene>
    <name evidence="2" type="ORF">CLV71_102618</name>
</gene>
<dbReference type="Proteomes" id="UP000294927">
    <property type="component" value="Unassembled WGS sequence"/>
</dbReference>
<proteinExistence type="predicted"/>
<feature type="domain" description="DUF4097" evidence="1">
    <location>
        <begin position="33"/>
        <end position="278"/>
    </location>
</feature>
<evidence type="ECO:0000259" key="1">
    <source>
        <dbReference type="Pfam" id="PF13349"/>
    </source>
</evidence>
<evidence type="ECO:0000313" key="3">
    <source>
        <dbReference type="Proteomes" id="UP000294927"/>
    </source>
</evidence>
<dbReference type="InterPro" id="IPR025164">
    <property type="entry name" value="Toastrack_DUF4097"/>
</dbReference>
<protein>
    <submittedName>
        <fullName evidence="2">Putative adhesin</fullName>
    </submittedName>
</protein>
<dbReference type="AlphaFoldDB" id="A0A4V3FUT9"/>
<accession>A0A4V3FUT9</accession>
<name>A0A4V3FUT9_9PSEU</name>
<evidence type="ECO:0000313" key="2">
    <source>
        <dbReference type="EMBL" id="TDV56551.1"/>
    </source>
</evidence>
<dbReference type="OrthoDB" id="3252095at2"/>
<reference evidence="2 3" key="1">
    <citation type="submission" date="2019-03" db="EMBL/GenBank/DDBJ databases">
        <title>Genomic Encyclopedia of Archaeal and Bacterial Type Strains, Phase II (KMG-II): from individual species to whole genera.</title>
        <authorList>
            <person name="Goeker M."/>
        </authorList>
    </citation>
    <scope>NUCLEOTIDE SEQUENCE [LARGE SCALE GENOMIC DNA]</scope>
    <source>
        <strain evidence="2 3">DSM 45499</strain>
    </source>
</reference>
<dbReference type="RefSeq" id="WP_133901781.1">
    <property type="nucleotide sequence ID" value="NZ_SOCP01000002.1"/>
</dbReference>
<dbReference type="Pfam" id="PF13349">
    <property type="entry name" value="DUF4097"/>
    <property type="match status" value="1"/>
</dbReference>